<dbReference type="Proteomes" id="UP001528912">
    <property type="component" value="Unassembled WGS sequence"/>
</dbReference>
<evidence type="ECO:0000256" key="2">
    <source>
        <dbReference type="ARBA" id="ARBA00023125"/>
    </source>
</evidence>
<keyword evidence="3" id="KW-0804">Transcription</keyword>
<keyword evidence="7" id="KW-1185">Reference proteome</keyword>
<dbReference type="PROSITE" id="PS01081">
    <property type="entry name" value="HTH_TETR_1"/>
    <property type="match status" value="1"/>
</dbReference>
<dbReference type="PRINTS" id="PR00455">
    <property type="entry name" value="HTHTETR"/>
</dbReference>
<dbReference type="SUPFAM" id="SSF46689">
    <property type="entry name" value="Homeodomain-like"/>
    <property type="match status" value="1"/>
</dbReference>
<dbReference type="PANTHER" id="PTHR30055">
    <property type="entry name" value="HTH-TYPE TRANSCRIPTIONAL REGULATOR RUTR"/>
    <property type="match status" value="1"/>
</dbReference>
<accession>A0ABT6CAN7</accession>
<dbReference type="InterPro" id="IPR001647">
    <property type="entry name" value="HTH_TetR"/>
</dbReference>
<evidence type="ECO:0000259" key="5">
    <source>
        <dbReference type="PROSITE" id="PS50977"/>
    </source>
</evidence>
<proteinExistence type="predicted"/>
<keyword evidence="1" id="KW-0805">Transcription regulation</keyword>
<sequence length="205" mass="21953">MPRTYRMGARAEAAEATRDRVVHAARDLLVEEGFHRMSVDAVAARADVARATVYQRFGSKAGLLEAVLVDLEGRAGLAGLAELVATAPPDRLVAEVVTAGCRYWATDPDLCRMILAVATADPATASVLRDHDAGRRTLLQQVVARLGHSGDAADEALDVLWVLTSFDAFDLLSRDHRAAAERLTTMALRSLPPAANRSGAAEDPR</sequence>
<dbReference type="Gene3D" id="1.10.357.10">
    <property type="entry name" value="Tetracycline Repressor, domain 2"/>
    <property type="match status" value="1"/>
</dbReference>
<feature type="DNA-binding region" description="H-T-H motif" evidence="4">
    <location>
        <begin position="38"/>
        <end position="57"/>
    </location>
</feature>
<evidence type="ECO:0000313" key="6">
    <source>
        <dbReference type="EMBL" id="MDF8265950.1"/>
    </source>
</evidence>
<dbReference type="InterPro" id="IPR023772">
    <property type="entry name" value="DNA-bd_HTH_TetR-type_CS"/>
</dbReference>
<dbReference type="PROSITE" id="PS50977">
    <property type="entry name" value="HTH_TETR_2"/>
    <property type="match status" value="1"/>
</dbReference>
<dbReference type="EMBL" id="JAROAV010000044">
    <property type="protein sequence ID" value="MDF8265950.1"/>
    <property type="molecule type" value="Genomic_DNA"/>
</dbReference>
<gene>
    <name evidence="6" type="ORF">P4R38_17010</name>
</gene>
<keyword evidence="2 4" id="KW-0238">DNA-binding</keyword>
<name>A0ABT6CAN7_9MICO</name>
<feature type="domain" description="HTH tetR-type" evidence="5">
    <location>
        <begin position="15"/>
        <end position="75"/>
    </location>
</feature>
<protein>
    <submittedName>
        <fullName evidence="6">TetR/AcrR family transcriptional regulator</fullName>
    </submittedName>
</protein>
<dbReference type="RefSeq" id="WP_275239259.1">
    <property type="nucleotide sequence ID" value="NZ_JARFJC010000038.1"/>
</dbReference>
<evidence type="ECO:0000313" key="7">
    <source>
        <dbReference type="Proteomes" id="UP001528912"/>
    </source>
</evidence>
<reference evidence="6 7" key="1">
    <citation type="submission" date="2023-03" db="EMBL/GenBank/DDBJ databases">
        <title>YIM 133296 draft genome.</title>
        <authorList>
            <person name="Xiong L."/>
        </authorList>
    </citation>
    <scope>NUCLEOTIDE SEQUENCE [LARGE SCALE GENOMIC DNA]</scope>
    <source>
        <strain evidence="6 7">YIM 133296</strain>
    </source>
</reference>
<evidence type="ECO:0000256" key="3">
    <source>
        <dbReference type="ARBA" id="ARBA00023163"/>
    </source>
</evidence>
<comment type="caution">
    <text evidence="6">The sequence shown here is derived from an EMBL/GenBank/DDBJ whole genome shotgun (WGS) entry which is preliminary data.</text>
</comment>
<evidence type="ECO:0000256" key="1">
    <source>
        <dbReference type="ARBA" id="ARBA00023015"/>
    </source>
</evidence>
<dbReference type="InterPro" id="IPR050109">
    <property type="entry name" value="HTH-type_TetR-like_transc_reg"/>
</dbReference>
<organism evidence="6 7">
    <name type="scientific">Luteipulveratus flavus</name>
    <dbReference type="NCBI Taxonomy" id="3031728"/>
    <lineage>
        <taxon>Bacteria</taxon>
        <taxon>Bacillati</taxon>
        <taxon>Actinomycetota</taxon>
        <taxon>Actinomycetes</taxon>
        <taxon>Micrococcales</taxon>
        <taxon>Dermacoccaceae</taxon>
        <taxon>Luteipulveratus</taxon>
    </lineage>
</organism>
<dbReference type="InterPro" id="IPR009057">
    <property type="entry name" value="Homeodomain-like_sf"/>
</dbReference>
<dbReference type="Pfam" id="PF00440">
    <property type="entry name" value="TetR_N"/>
    <property type="match status" value="1"/>
</dbReference>
<dbReference type="PANTHER" id="PTHR30055:SF151">
    <property type="entry name" value="TRANSCRIPTIONAL REGULATORY PROTEIN"/>
    <property type="match status" value="1"/>
</dbReference>
<evidence type="ECO:0000256" key="4">
    <source>
        <dbReference type="PROSITE-ProRule" id="PRU00335"/>
    </source>
</evidence>